<reference evidence="6" key="2">
    <citation type="journal article" date="2021" name="PeerJ">
        <title>Extensive microbial diversity within the chicken gut microbiome revealed by metagenomics and culture.</title>
        <authorList>
            <person name="Gilroy R."/>
            <person name="Ravi A."/>
            <person name="Getino M."/>
            <person name="Pursley I."/>
            <person name="Horton D.L."/>
            <person name="Alikhan N.F."/>
            <person name="Baker D."/>
            <person name="Gharbi K."/>
            <person name="Hall N."/>
            <person name="Watson M."/>
            <person name="Adriaenssens E.M."/>
            <person name="Foster-Nyarko E."/>
            <person name="Jarju S."/>
            <person name="Secka A."/>
            <person name="Antonio M."/>
            <person name="Oren A."/>
            <person name="Chaudhuri R.R."/>
            <person name="La Ragione R."/>
            <person name="Hildebrand F."/>
            <person name="Pallen M.J."/>
        </authorList>
    </citation>
    <scope>NUCLEOTIDE SEQUENCE</scope>
    <source>
        <strain evidence="6">ChiSjej4B22-8148</strain>
    </source>
</reference>
<gene>
    <name evidence="6" type="ORF">IAB31_06125</name>
</gene>
<dbReference type="SMART" id="SM00100">
    <property type="entry name" value="cNMP"/>
    <property type="match status" value="1"/>
</dbReference>
<feature type="domain" description="Cyclic nucleotide-binding" evidence="4">
    <location>
        <begin position="13"/>
        <end position="110"/>
    </location>
</feature>
<dbReference type="GO" id="GO:0005829">
    <property type="term" value="C:cytosol"/>
    <property type="evidence" value="ECO:0007669"/>
    <property type="project" value="TreeGrafter"/>
</dbReference>
<dbReference type="Pfam" id="PF13545">
    <property type="entry name" value="HTH_Crp_2"/>
    <property type="match status" value="1"/>
</dbReference>
<dbReference type="SUPFAM" id="SSF51206">
    <property type="entry name" value="cAMP-binding domain-like"/>
    <property type="match status" value="1"/>
</dbReference>
<dbReference type="GO" id="GO:0003677">
    <property type="term" value="F:DNA binding"/>
    <property type="evidence" value="ECO:0007669"/>
    <property type="project" value="UniProtKB-KW"/>
</dbReference>
<keyword evidence="1" id="KW-0805">Transcription regulation</keyword>
<protein>
    <submittedName>
        <fullName evidence="6">Crp/Fnr family transcriptional regulator</fullName>
    </submittedName>
</protein>
<dbReference type="InterPro" id="IPR036390">
    <property type="entry name" value="WH_DNA-bd_sf"/>
</dbReference>
<reference evidence="6" key="1">
    <citation type="submission" date="2020-10" db="EMBL/GenBank/DDBJ databases">
        <authorList>
            <person name="Gilroy R."/>
        </authorList>
    </citation>
    <scope>NUCLEOTIDE SEQUENCE</scope>
    <source>
        <strain evidence="6">ChiSjej4B22-8148</strain>
    </source>
</reference>
<evidence type="ECO:0000256" key="2">
    <source>
        <dbReference type="ARBA" id="ARBA00023125"/>
    </source>
</evidence>
<comment type="caution">
    <text evidence="6">The sequence shown here is derived from an EMBL/GenBank/DDBJ whole genome shotgun (WGS) entry which is preliminary data.</text>
</comment>
<dbReference type="EMBL" id="DVGK01000069">
    <property type="protein sequence ID" value="HIR13482.1"/>
    <property type="molecule type" value="Genomic_DNA"/>
</dbReference>
<evidence type="ECO:0000259" key="5">
    <source>
        <dbReference type="PROSITE" id="PS51063"/>
    </source>
</evidence>
<evidence type="ECO:0000256" key="1">
    <source>
        <dbReference type="ARBA" id="ARBA00023015"/>
    </source>
</evidence>
<dbReference type="InterPro" id="IPR012318">
    <property type="entry name" value="HTH_CRP"/>
</dbReference>
<dbReference type="SUPFAM" id="SSF46785">
    <property type="entry name" value="Winged helix' DNA-binding domain"/>
    <property type="match status" value="1"/>
</dbReference>
<proteinExistence type="predicted"/>
<evidence type="ECO:0000259" key="4">
    <source>
        <dbReference type="PROSITE" id="PS50042"/>
    </source>
</evidence>
<dbReference type="InterPro" id="IPR050397">
    <property type="entry name" value="Env_Response_Regulators"/>
</dbReference>
<accession>A0A9D1D9I5</accession>
<dbReference type="AlphaFoldDB" id="A0A9D1D9I5"/>
<evidence type="ECO:0000256" key="3">
    <source>
        <dbReference type="ARBA" id="ARBA00023163"/>
    </source>
</evidence>
<dbReference type="Pfam" id="PF00027">
    <property type="entry name" value="cNMP_binding"/>
    <property type="match status" value="1"/>
</dbReference>
<sequence>MKKHLPLLKKSLFFKGMSDQEILSILHCVEARILSRQSGEYIFHAGDRTSEMGLVLQGSVLTVQETLWGHRNIMAKVGPGDFFGEPYAASPGSVLNINVTACEDCEILMLRISRILTTCPTACSHHSRLIQNLVSVLSGKLLLFNEKITHMSKRTTREKLLSYLSSESIRQGKRSFDIPYNRQQLADYLCVERAAMSAELSKLQKEGLLKTNRSHFELYI</sequence>
<dbReference type="PROSITE" id="PS50042">
    <property type="entry name" value="CNMP_BINDING_3"/>
    <property type="match status" value="1"/>
</dbReference>
<dbReference type="PANTHER" id="PTHR24567">
    <property type="entry name" value="CRP FAMILY TRANSCRIPTIONAL REGULATORY PROTEIN"/>
    <property type="match status" value="1"/>
</dbReference>
<dbReference type="PANTHER" id="PTHR24567:SF26">
    <property type="entry name" value="REGULATORY PROTEIN YEIL"/>
    <property type="match status" value="1"/>
</dbReference>
<dbReference type="CDD" id="cd00038">
    <property type="entry name" value="CAP_ED"/>
    <property type="match status" value="1"/>
</dbReference>
<dbReference type="InterPro" id="IPR018490">
    <property type="entry name" value="cNMP-bd_dom_sf"/>
</dbReference>
<dbReference type="InterPro" id="IPR014710">
    <property type="entry name" value="RmlC-like_jellyroll"/>
</dbReference>
<keyword evidence="2" id="KW-0238">DNA-binding</keyword>
<organism evidence="6 7">
    <name type="scientific">Candidatus Choladousia intestinavium</name>
    <dbReference type="NCBI Taxonomy" id="2840727"/>
    <lineage>
        <taxon>Bacteria</taxon>
        <taxon>Bacillati</taxon>
        <taxon>Bacillota</taxon>
        <taxon>Clostridia</taxon>
        <taxon>Lachnospirales</taxon>
        <taxon>Lachnospiraceae</taxon>
        <taxon>Lachnospiraceae incertae sedis</taxon>
        <taxon>Candidatus Choladousia</taxon>
    </lineage>
</organism>
<dbReference type="Gene3D" id="2.60.120.10">
    <property type="entry name" value="Jelly Rolls"/>
    <property type="match status" value="1"/>
</dbReference>
<name>A0A9D1D9I5_9FIRM</name>
<dbReference type="GO" id="GO:0003700">
    <property type="term" value="F:DNA-binding transcription factor activity"/>
    <property type="evidence" value="ECO:0007669"/>
    <property type="project" value="TreeGrafter"/>
</dbReference>
<evidence type="ECO:0000313" key="7">
    <source>
        <dbReference type="Proteomes" id="UP000886757"/>
    </source>
</evidence>
<keyword evidence="3" id="KW-0804">Transcription</keyword>
<dbReference type="PROSITE" id="PS51063">
    <property type="entry name" value="HTH_CRP_2"/>
    <property type="match status" value="1"/>
</dbReference>
<evidence type="ECO:0000313" key="6">
    <source>
        <dbReference type="EMBL" id="HIR13482.1"/>
    </source>
</evidence>
<dbReference type="Proteomes" id="UP000886757">
    <property type="component" value="Unassembled WGS sequence"/>
</dbReference>
<feature type="domain" description="HTH crp-type" evidence="5">
    <location>
        <begin position="154"/>
        <end position="220"/>
    </location>
</feature>
<dbReference type="InterPro" id="IPR000595">
    <property type="entry name" value="cNMP-bd_dom"/>
</dbReference>